<dbReference type="Pfam" id="PF03816">
    <property type="entry name" value="LytR_cpsA_psr"/>
    <property type="match status" value="1"/>
</dbReference>
<evidence type="ECO:0000256" key="2">
    <source>
        <dbReference type="SAM" id="MobiDB-lite"/>
    </source>
</evidence>
<keyword evidence="3" id="KW-0812">Transmembrane</keyword>
<name>A0A537K5A7_9BACT</name>
<protein>
    <submittedName>
        <fullName evidence="5">LytR family transcriptional regulator</fullName>
    </submittedName>
</protein>
<evidence type="ECO:0000256" key="3">
    <source>
        <dbReference type="SAM" id="Phobius"/>
    </source>
</evidence>
<organism evidence="5 6">
    <name type="scientific">Candidatus Segetimicrobium genomatis</name>
    <dbReference type="NCBI Taxonomy" id="2569760"/>
    <lineage>
        <taxon>Bacteria</taxon>
        <taxon>Bacillati</taxon>
        <taxon>Candidatus Sysuimicrobiota</taxon>
        <taxon>Candidatus Sysuimicrobiia</taxon>
        <taxon>Candidatus Sysuimicrobiales</taxon>
        <taxon>Candidatus Segetimicrobiaceae</taxon>
        <taxon>Candidatus Segetimicrobium</taxon>
    </lineage>
</organism>
<evidence type="ECO:0000256" key="1">
    <source>
        <dbReference type="ARBA" id="ARBA00006068"/>
    </source>
</evidence>
<comment type="caution">
    <text evidence="5">The sequence shown here is derived from an EMBL/GenBank/DDBJ whole genome shotgun (WGS) entry which is preliminary data.</text>
</comment>
<reference evidence="5 6" key="1">
    <citation type="journal article" date="2019" name="Nat. Microbiol.">
        <title>Mediterranean grassland soil C-N compound turnover is dependent on rainfall and depth, and is mediated by genomically divergent microorganisms.</title>
        <authorList>
            <person name="Diamond S."/>
            <person name="Andeer P.F."/>
            <person name="Li Z."/>
            <person name="Crits-Christoph A."/>
            <person name="Burstein D."/>
            <person name="Anantharaman K."/>
            <person name="Lane K.R."/>
            <person name="Thomas B.C."/>
            <person name="Pan C."/>
            <person name="Northen T.R."/>
            <person name="Banfield J.F."/>
        </authorList>
    </citation>
    <scope>NUCLEOTIDE SEQUENCE [LARGE SCALE GENOMIC DNA]</scope>
    <source>
        <strain evidence="5">NP_3</strain>
    </source>
</reference>
<dbReference type="Gene3D" id="3.40.630.190">
    <property type="entry name" value="LCP protein"/>
    <property type="match status" value="1"/>
</dbReference>
<sequence length="347" mass="38069">MTRFHVVRVLESGSPRPPRDPRSPGPVGGLGGKAQKYGLEALTVLGLFLLGLLGGMLTRGWFPEPQQTPPAPPPPPPVAAPAQPPPPPVEHGDDRFLVVGLTQDLHRTDSIMVVQWDAFHHQARILGVPRDTGVVIPGIGYTKLVHAYATGGVGRTRAAVARLINVPVAHYFIFSIPAMRHLVDLVGGVPVIVDKRMLYHDTEQGLFIDLQPGSQVLDGERAEQYLRFRNDPDGDIGRIRRQQLFLRAAMQTVHRPGVWIRLPQIIGTARSELGTDLTSEQLLGWVHEIDHLAPDAVSAQTIDGHPATQDDALMKMPLSFWIVDPDDLRAKVRWLLTGVLPPPLPKP</sequence>
<feature type="domain" description="Cell envelope-related transcriptional attenuator" evidence="4">
    <location>
        <begin position="107"/>
        <end position="253"/>
    </location>
</feature>
<keyword evidence="3" id="KW-1133">Transmembrane helix</keyword>
<feature type="region of interest" description="Disordered" evidence="2">
    <location>
        <begin position="9"/>
        <end position="31"/>
    </location>
</feature>
<dbReference type="InterPro" id="IPR004474">
    <property type="entry name" value="LytR_CpsA_psr"/>
</dbReference>
<dbReference type="InterPro" id="IPR050922">
    <property type="entry name" value="LytR/CpsA/Psr_CW_biosynth"/>
</dbReference>
<dbReference type="Proteomes" id="UP000318509">
    <property type="component" value="Unassembled WGS sequence"/>
</dbReference>
<evidence type="ECO:0000313" key="5">
    <source>
        <dbReference type="EMBL" id="TMI90930.1"/>
    </source>
</evidence>
<feature type="compositionally biased region" description="Pro residues" evidence="2">
    <location>
        <begin position="66"/>
        <end position="89"/>
    </location>
</feature>
<dbReference type="PANTHER" id="PTHR33392">
    <property type="entry name" value="POLYISOPRENYL-TEICHOIC ACID--PEPTIDOGLYCAN TEICHOIC ACID TRANSFERASE TAGU"/>
    <property type="match status" value="1"/>
</dbReference>
<dbReference type="NCBIfam" id="TIGR00350">
    <property type="entry name" value="lytR_cpsA_psr"/>
    <property type="match status" value="1"/>
</dbReference>
<dbReference type="PANTHER" id="PTHR33392:SF6">
    <property type="entry name" value="POLYISOPRENYL-TEICHOIC ACID--PEPTIDOGLYCAN TEICHOIC ACID TRANSFERASE TAGU"/>
    <property type="match status" value="1"/>
</dbReference>
<evidence type="ECO:0000259" key="4">
    <source>
        <dbReference type="Pfam" id="PF03816"/>
    </source>
</evidence>
<comment type="similarity">
    <text evidence="1">Belongs to the LytR/CpsA/Psr (LCP) family.</text>
</comment>
<dbReference type="AlphaFoldDB" id="A0A537K5A7"/>
<feature type="transmembrane region" description="Helical" evidence="3">
    <location>
        <begin position="41"/>
        <end position="62"/>
    </location>
</feature>
<feature type="region of interest" description="Disordered" evidence="2">
    <location>
        <begin position="61"/>
        <end position="93"/>
    </location>
</feature>
<keyword evidence="3" id="KW-0472">Membrane</keyword>
<accession>A0A537K5A7</accession>
<gene>
    <name evidence="5" type="ORF">E6H00_05755</name>
</gene>
<proteinExistence type="inferred from homology"/>
<evidence type="ECO:0000313" key="6">
    <source>
        <dbReference type="Proteomes" id="UP000318509"/>
    </source>
</evidence>
<dbReference type="EMBL" id="VBAK01000106">
    <property type="protein sequence ID" value="TMI90930.1"/>
    <property type="molecule type" value="Genomic_DNA"/>
</dbReference>